<keyword evidence="2" id="KW-0812">Transmembrane</keyword>
<name>A0A344LFU3_9PSEU</name>
<dbReference type="Proteomes" id="UP000250434">
    <property type="component" value="Chromosome"/>
</dbReference>
<feature type="compositionally biased region" description="Polar residues" evidence="1">
    <location>
        <begin position="171"/>
        <end position="184"/>
    </location>
</feature>
<dbReference type="EMBL" id="CP015163">
    <property type="protein sequence ID" value="AXB46917.1"/>
    <property type="molecule type" value="Genomic_DNA"/>
</dbReference>
<evidence type="ECO:0000256" key="1">
    <source>
        <dbReference type="SAM" id="MobiDB-lite"/>
    </source>
</evidence>
<keyword evidence="2" id="KW-0472">Membrane</keyword>
<keyword evidence="4" id="KW-1185">Reference proteome</keyword>
<sequence>MHETTGIQREPVRTRVEDVVPPEMLADPLVDRAHLEEVFAAPEKFLPEPVPEPEPERPAARPESPPPEVESRFARRSKLFGLLGAAALLTGSIAAAAMLRDRPPEHSGIGTAPPVESAITGAAALGGFAIPAPRAPAPTEPTLPATSANSSTSQSGSTTTGDTSTAPVVPSTVSPAAGTSTSTPLGKRELVEQFYRQVDVDPSGALSMLTGALAGDQPGDLVRAWTAMDSVHVETVREQQDGSVLAVVTMFDDDGRQLRITQQLWFAAGGLISEARLLAAQHTS</sequence>
<gene>
    <name evidence="3" type="ORF">A4R43_34420</name>
</gene>
<feature type="compositionally biased region" description="Low complexity" evidence="1">
    <location>
        <begin position="142"/>
        <end position="166"/>
    </location>
</feature>
<feature type="region of interest" description="Disordered" evidence="1">
    <location>
        <begin position="130"/>
        <end position="185"/>
    </location>
</feature>
<accession>A0A344LFU3</accession>
<protein>
    <submittedName>
        <fullName evidence="3">Uncharacterized protein</fullName>
    </submittedName>
</protein>
<dbReference type="KEGG" id="aab:A4R43_34420"/>
<keyword evidence="2" id="KW-1133">Transmembrane helix</keyword>
<evidence type="ECO:0000313" key="4">
    <source>
        <dbReference type="Proteomes" id="UP000250434"/>
    </source>
</evidence>
<organism evidence="3 4">
    <name type="scientific">Amycolatopsis albispora</name>
    <dbReference type="NCBI Taxonomy" id="1804986"/>
    <lineage>
        <taxon>Bacteria</taxon>
        <taxon>Bacillati</taxon>
        <taxon>Actinomycetota</taxon>
        <taxon>Actinomycetes</taxon>
        <taxon>Pseudonocardiales</taxon>
        <taxon>Pseudonocardiaceae</taxon>
        <taxon>Amycolatopsis</taxon>
    </lineage>
</organism>
<dbReference type="AlphaFoldDB" id="A0A344LFU3"/>
<evidence type="ECO:0000256" key="2">
    <source>
        <dbReference type="SAM" id="Phobius"/>
    </source>
</evidence>
<dbReference type="OrthoDB" id="3609074at2"/>
<evidence type="ECO:0000313" key="3">
    <source>
        <dbReference type="EMBL" id="AXB46917.1"/>
    </source>
</evidence>
<proteinExistence type="predicted"/>
<dbReference type="RefSeq" id="WP_113695974.1">
    <property type="nucleotide sequence ID" value="NZ_CP015163.1"/>
</dbReference>
<feature type="region of interest" description="Disordered" evidence="1">
    <location>
        <begin position="41"/>
        <end position="72"/>
    </location>
</feature>
<feature type="transmembrane region" description="Helical" evidence="2">
    <location>
        <begin position="79"/>
        <end position="99"/>
    </location>
</feature>
<reference evidence="3 4" key="1">
    <citation type="submission" date="2016-04" db="EMBL/GenBank/DDBJ databases">
        <title>Complete genome sequence and analysis of deep-sea sediment isolate, Amycolatopsis sp. WP1.</title>
        <authorList>
            <person name="Wang H."/>
            <person name="Chen S."/>
            <person name="Wu Q."/>
        </authorList>
    </citation>
    <scope>NUCLEOTIDE SEQUENCE [LARGE SCALE GENOMIC DNA]</scope>
    <source>
        <strain evidence="3 4">WP1</strain>
    </source>
</reference>